<proteinExistence type="predicted"/>
<organism evidence="1 2">
    <name type="scientific">Cucurbitaria berberidis CBS 394.84</name>
    <dbReference type="NCBI Taxonomy" id="1168544"/>
    <lineage>
        <taxon>Eukaryota</taxon>
        <taxon>Fungi</taxon>
        <taxon>Dikarya</taxon>
        <taxon>Ascomycota</taxon>
        <taxon>Pezizomycotina</taxon>
        <taxon>Dothideomycetes</taxon>
        <taxon>Pleosporomycetidae</taxon>
        <taxon>Pleosporales</taxon>
        <taxon>Pleosporineae</taxon>
        <taxon>Cucurbitariaceae</taxon>
        <taxon>Cucurbitaria</taxon>
    </lineage>
</organism>
<dbReference type="OrthoDB" id="3690693at2759"/>
<dbReference type="AlphaFoldDB" id="A0A9P4LC01"/>
<comment type="caution">
    <text evidence="1">The sequence shown here is derived from an EMBL/GenBank/DDBJ whole genome shotgun (WGS) entry which is preliminary data.</text>
</comment>
<gene>
    <name evidence="1" type="ORF">K460DRAFT_365083</name>
</gene>
<dbReference type="EMBL" id="ML976615">
    <property type="protein sequence ID" value="KAF1849173.1"/>
    <property type="molecule type" value="Genomic_DNA"/>
</dbReference>
<evidence type="ECO:0000313" key="1">
    <source>
        <dbReference type="EMBL" id="KAF1849173.1"/>
    </source>
</evidence>
<accession>A0A9P4LC01</accession>
<keyword evidence="2" id="KW-1185">Reference proteome</keyword>
<dbReference type="GeneID" id="63850368"/>
<sequence>MSTVFCYNCGNGPLNAAINAACPSCQHIGSNHAYTAGIGATSSNEYTSAGSGSFTERPEREPVYRWVCCFCHSSNSYNVDVGCPRCNNHWRQGCCQVFDANAKR</sequence>
<name>A0A9P4LC01_9PLEO</name>
<dbReference type="RefSeq" id="XP_040791736.1">
    <property type="nucleotide sequence ID" value="XM_040933117.1"/>
</dbReference>
<reference evidence="1" key="1">
    <citation type="submission" date="2020-01" db="EMBL/GenBank/DDBJ databases">
        <authorList>
            <consortium name="DOE Joint Genome Institute"/>
            <person name="Haridas S."/>
            <person name="Albert R."/>
            <person name="Binder M."/>
            <person name="Bloem J."/>
            <person name="Labutti K."/>
            <person name="Salamov A."/>
            <person name="Andreopoulos B."/>
            <person name="Baker S.E."/>
            <person name="Barry K."/>
            <person name="Bills G."/>
            <person name="Bluhm B.H."/>
            <person name="Cannon C."/>
            <person name="Castanera R."/>
            <person name="Culley D.E."/>
            <person name="Daum C."/>
            <person name="Ezra D."/>
            <person name="Gonzalez J.B."/>
            <person name="Henrissat B."/>
            <person name="Kuo A."/>
            <person name="Liang C."/>
            <person name="Lipzen A."/>
            <person name="Lutzoni F."/>
            <person name="Magnuson J."/>
            <person name="Mondo S."/>
            <person name="Nolan M."/>
            <person name="Ohm R."/>
            <person name="Pangilinan J."/>
            <person name="Park H.-J."/>
            <person name="Ramirez L."/>
            <person name="Alfaro M."/>
            <person name="Sun H."/>
            <person name="Tritt A."/>
            <person name="Yoshinaga Y."/>
            <person name="Zwiers L.-H."/>
            <person name="Turgeon B.G."/>
            <person name="Goodwin S.B."/>
            <person name="Spatafora J.W."/>
            <person name="Crous P.W."/>
            <person name="Grigoriev I.V."/>
        </authorList>
    </citation>
    <scope>NUCLEOTIDE SEQUENCE</scope>
    <source>
        <strain evidence="1">CBS 394.84</strain>
    </source>
</reference>
<dbReference type="Proteomes" id="UP000800039">
    <property type="component" value="Unassembled WGS sequence"/>
</dbReference>
<protein>
    <submittedName>
        <fullName evidence="1">Uncharacterized protein</fullName>
    </submittedName>
</protein>
<evidence type="ECO:0000313" key="2">
    <source>
        <dbReference type="Proteomes" id="UP000800039"/>
    </source>
</evidence>